<evidence type="ECO:0000259" key="1">
    <source>
        <dbReference type="Pfam" id="PF22302"/>
    </source>
</evidence>
<dbReference type="RefSeq" id="WP_064104122.1">
    <property type="nucleotide sequence ID" value="NZ_LXSF01000002.1"/>
</dbReference>
<evidence type="ECO:0000313" key="3">
    <source>
        <dbReference type="Proteomes" id="UP000078003"/>
    </source>
</evidence>
<protein>
    <recommendedName>
        <fullName evidence="1">DUF6968 domain-containing protein</fullName>
    </recommendedName>
</protein>
<dbReference type="Pfam" id="PF22302">
    <property type="entry name" value="DUF6968"/>
    <property type="match status" value="1"/>
</dbReference>
<dbReference type="EMBL" id="LXSF01000002">
    <property type="protein sequence ID" value="OAM17296.1"/>
    <property type="molecule type" value="Genomic_DNA"/>
</dbReference>
<dbReference type="AlphaFoldDB" id="A0A1A9RE84"/>
<accession>A0A1A9RE84</accession>
<dbReference type="Proteomes" id="UP000078003">
    <property type="component" value="Unassembled WGS sequence"/>
</dbReference>
<sequence>MHRIIGYRELRTGTGEAVEITLYQPFFSDEYKAYICPYKISKQDYLDEGRVIGEDMLQAIYLAMIKLGVILSHTDYWKKENLSWYGDKNLGFPLPDHLN</sequence>
<evidence type="ECO:0000313" key="2">
    <source>
        <dbReference type="EMBL" id="OAM17296.1"/>
    </source>
</evidence>
<proteinExistence type="predicted"/>
<comment type="caution">
    <text evidence="2">The sequence shown here is derived from an EMBL/GenBank/DDBJ whole genome shotgun (WGS) entry which is preliminary data.</text>
</comment>
<gene>
    <name evidence="2" type="ORF">A7P85_02820</name>
</gene>
<feature type="domain" description="DUF6968" evidence="1">
    <location>
        <begin position="8"/>
        <end position="94"/>
    </location>
</feature>
<organism evidence="2 3">
    <name type="scientific">Eikenella corrodens</name>
    <dbReference type="NCBI Taxonomy" id="539"/>
    <lineage>
        <taxon>Bacteria</taxon>
        <taxon>Pseudomonadati</taxon>
        <taxon>Pseudomonadota</taxon>
        <taxon>Betaproteobacteria</taxon>
        <taxon>Neisseriales</taxon>
        <taxon>Neisseriaceae</taxon>
        <taxon>Eikenella</taxon>
    </lineage>
</organism>
<name>A0A1A9RE84_EIKCO</name>
<dbReference type="InterPro" id="IPR054241">
    <property type="entry name" value="DUF6968"/>
</dbReference>
<reference evidence="3" key="1">
    <citation type="submission" date="2016-05" db="EMBL/GenBank/DDBJ databases">
        <title>Draft genome of Corynebacterium afermentans subsp. afermentans LCDC 88199T.</title>
        <authorList>
            <person name="Bernier A.-M."/>
            <person name="Bernard K."/>
        </authorList>
    </citation>
    <scope>NUCLEOTIDE SEQUENCE [LARGE SCALE GENOMIC DNA]</scope>
    <source>
        <strain evidence="3">NML01-0328</strain>
    </source>
</reference>